<dbReference type="Proteomes" id="UP000295070">
    <property type="component" value="Chromosome 6"/>
</dbReference>
<dbReference type="InterPro" id="IPR041425">
    <property type="entry name" value="C3/4/5_MG1"/>
</dbReference>
<evidence type="ECO:0000256" key="1">
    <source>
        <dbReference type="SAM" id="SignalP"/>
    </source>
</evidence>
<reference evidence="5 6" key="1">
    <citation type="submission" date="2019-01" db="EMBL/GenBank/DDBJ databases">
        <title>A chromosome-scale genome assembly of the yellow perch, Perca flavescens.</title>
        <authorList>
            <person name="Feron R."/>
            <person name="Morvezen R."/>
            <person name="Bestin A."/>
            <person name="Haffray P."/>
            <person name="Klopp C."/>
            <person name="Zahm M."/>
            <person name="Cabau C."/>
            <person name="Roques C."/>
            <person name="Donnadieu C."/>
            <person name="Bouchez O."/>
            <person name="Christie M."/>
            <person name="Larson W."/>
            <person name="Guiguen Y."/>
        </authorList>
    </citation>
    <scope>NUCLEOTIDE SEQUENCE [LARGE SCALE GENOMIC DNA]</scope>
    <source>
        <strain evidence="5">YP-PL-M2</strain>
        <tissue evidence="5">Blood</tissue>
    </source>
</reference>
<dbReference type="Pfam" id="PF17790">
    <property type="entry name" value="MG1"/>
    <property type="match status" value="1"/>
</dbReference>
<dbReference type="STRING" id="8167.A0A484D7B1"/>
<sequence>MSRTLLWLLASLAFASLTSLADGAPLKVMSAPNLLRVGTAENIFVECQDCTGDNIPVQINVMNHPIKSTTLTSTSVTLTSARNFQELGQITIPADSFSKDPTMKQYVYLQAQFPDHLLEKVVLVSFQSGYIFIQTDKTLYTPNSKVHYRMFALTPRMEPVERNAQTDASIAIEIVTPEDIILPFEPVSLISGIHSGVYQLAEIVSPGLWKVVAKFQSNPQESYSAEFEVKEYVLPSFEVKLMPDSSFFYVESPEFTLNIKATYLFGQEVDGTAYVVFGVMEDNNKKSFPASLQRVQVITYSCLL</sequence>
<evidence type="ECO:0000259" key="3">
    <source>
        <dbReference type="Pfam" id="PF17790"/>
    </source>
</evidence>
<dbReference type="InterPro" id="IPR002890">
    <property type="entry name" value="MG2"/>
</dbReference>
<evidence type="ECO:0000259" key="2">
    <source>
        <dbReference type="Pfam" id="PF01835"/>
    </source>
</evidence>
<dbReference type="Gene3D" id="2.60.40.1940">
    <property type="match status" value="1"/>
</dbReference>
<accession>A0A484D7B1</accession>
<evidence type="ECO:0000259" key="4">
    <source>
        <dbReference type="Pfam" id="PF17791"/>
    </source>
</evidence>
<feature type="domain" description="Macroglobulin" evidence="2">
    <location>
        <begin position="131"/>
        <end position="229"/>
    </location>
</feature>
<feature type="chain" id="PRO_5019755471" description="Complement C3/4/5 macroglobulin domain-containing protein" evidence="1">
    <location>
        <begin position="24"/>
        <end position="304"/>
    </location>
</feature>
<organism evidence="5 6">
    <name type="scientific">Perca flavescens</name>
    <name type="common">American yellow perch</name>
    <name type="synonym">Morone flavescens</name>
    <dbReference type="NCBI Taxonomy" id="8167"/>
    <lineage>
        <taxon>Eukaryota</taxon>
        <taxon>Metazoa</taxon>
        <taxon>Chordata</taxon>
        <taxon>Craniata</taxon>
        <taxon>Vertebrata</taxon>
        <taxon>Euteleostomi</taxon>
        <taxon>Actinopterygii</taxon>
        <taxon>Neopterygii</taxon>
        <taxon>Teleostei</taxon>
        <taxon>Neoteleostei</taxon>
        <taxon>Acanthomorphata</taxon>
        <taxon>Eupercaria</taxon>
        <taxon>Perciformes</taxon>
        <taxon>Percoidei</taxon>
        <taxon>Percidae</taxon>
        <taxon>Percinae</taxon>
        <taxon>Perca</taxon>
    </lineage>
</organism>
<dbReference type="InterPro" id="IPR041555">
    <property type="entry name" value="MG3"/>
</dbReference>
<protein>
    <recommendedName>
        <fullName evidence="7">Complement C3/4/5 macroglobulin domain-containing protein</fullName>
    </recommendedName>
</protein>
<dbReference type="Pfam" id="PF17791">
    <property type="entry name" value="MG3"/>
    <property type="match status" value="1"/>
</dbReference>
<keyword evidence="6" id="KW-1185">Reference proteome</keyword>
<evidence type="ECO:0008006" key="7">
    <source>
        <dbReference type="Google" id="ProtNLM"/>
    </source>
</evidence>
<name>A0A484D7B1_PERFV</name>
<dbReference type="EMBL" id="SCKG01000006">
    <property type="protein sequence ID" value="TDH11171.1"/>
    <property type="molecule type" value="Genomic_DNA"/>
</dbReference>
<dbReference type="PANTHER" id="PTHR11412">
    <property type="entry name" value="MACROGLOBULIN / COMPLEMENT"/>
    <property type="match status" value="1"/>
</dbReference>
<gene>
    <name evidence="5" type="ORF">EPR50_G00057930</name>
</gene>
<evidence type="ECO:0000313" key="6">
    <source>
        <dbReference type="Proteomes" id="UP000295070"/>
    </source>
</evidence>
<dbReference type="InterPro" id="IPR050473">
    <property type="entry name" value="A2M/Complement_sys"/>
</dbReference>
<dbReference type="Gene3D" id="2.60.40.1930">
    <property type="match status" value="2"/>
</dbReference>
<dbReference type="Pfam" id="PF01835">
    <property type="entry name" value="MG2"/>
    <property type="match status" value="1"/>
</dbReference>
<proteinExistence type="predicted"/>
<dbReference type="PANTHER" id="PTHR11412:SF81">
    <property type="entry name" value="COMPLEMENT C3"/>
    <property type="match status" value="1"/>
</dbReference>
<dbReference type="GO" id="GO:0004866">
    <property type="term" value="F:endopeptidase inhibitor activity"/>
    <property type="evidence" value="ECO:0007669"/>
    <property type="project" value="InterPro"/>
</dbReference>
<feature type="domain" description="Macroglobulin" evidence="4">
    <location>
        <begin position="231"/>
        <end position="289"/>
    </location>
</feature>
<dbReference type="AlphaFoldDB" id="A0A484D7B1"/>
<feature type="domain" description="Complement C3/4/5 macroglobulin" evidence="3">
    <location>
        <begin position="25"/>
        <end position="125"/>
    </location>
</feature>
<keyword evidence="1" id="KW-0732">Signal</keyword>
<comment type="caution">
    <text evidence="5">The sequence shown here is derived from an EMBL/GenBank/DDBJ whole genome shotgun (WGS) entry which is preliminary data.</text>
</comment>
<feature type="signal peptide" evidence="1">
    <location>
        <begin position="1"/>
        <end position="23"/>
    </location>
</feature>
<evidence type="ECO:0000313" key="5">
    <source>
        <dbReference type="EMBL" id="TDH11171.1"/>
    </source>
</evidence>